<name>A0A7J6KNU7_PERCH</name>
<dbReference type="AlphaFoldDB" id="A0A7J6KNU7"/>
<organism evidence="2 3">
    <name type="scientific">Perkinsus chesapeaki</name>
    <name type="common">Clam parasite</name>
    <name type="synonym">Perkinsus andrewsi</name>
    <dbReference type="NCBI Taxonomy" id="330153"/>
    <lineage>
        <taxon>Eukaryota</taxon>
        <taxon>Sar</taxon>
        <taxon>Alveolata</taxon>
        <taxon>Perkinsozoa</taxon>
        <taxon>Perkinsea</taxon>
        <taxon>Perkinsida</taxon>
        <taxon>Perkinsidae</taxon>
        <taxon>Perkinsus</taxon>
    </lineage>
</organism>
<dbReference type="Proteomes" id="UP000591131">
    <property type="component" value="Unassembled WGS sequence"/>
</dbReference>
<gene>
    <name evidence="2" type="ORF">FOL47_002551</name>
</gene>
<feature type="compositionally biased region" description="Polar residues" evidence="1">
    <location>
        <begin position="32"/>
        <end position="41"/>
    </location>
</feature>
<feature type="region of interest" description="Disordered" evidence="1">
    <location>
        <begin position="1"/>
        <end position="60"/>
    </location>
</feature>
<dbReference type="EMBL" id="JAAPAO010001707">
    <property type="protein sequence ID" value="KAF4649003.1"/>
    <property type="molecule type" value="Genomic_DNA"/>
</dbReference>
<sequence>MGKNRRSSEAVQRRQRVHRTRRAIARARKNVITDSGNNPDTRGSLPLSGNPESNNTDLHEADRRAVELYKYAIKANQADEERILSKVTDGGSDPADICPAITQIRELFNEATEN</sequence>
<feature type="compositionally biased region" description="Basic residues" evidence="1">
    <location>
        <begin position="13"/>
        <end position="29"/>
    </location>
</feature>
<evidence type="ECO:0000313" key="2">
    <source>
        <dbReference type="EMBL" id="KAF4649003.1"/>
    </source>
</evidence>
<comment type="caution">
    <text evidence="2">The sequence shown here is derived from an EMBL/GenBank/DDBJ whole genome shotgun (WGS) entry which is preliminary data.</text>
</comment>
<accession>A0A7J6KNU7</accession>
<feature type="compositionally biased region" description="Basic and acidic residues" evidence="1">
    <location>
        <begin position="1"/>
        <end position="12"/>
    </location>
</feature>
<proteinExistence type="predicted"/>
<protein>
    <submittedName>
        <fullName evidence="2">Uncharacterized protein</fullName>
    </submittedName>
</protein>
<evidence type="ECO:0000313" key="3">
    <source>
        <dbReference type="Proteomes" id="UP000591131"/>
    </source>
</evidence>
<feature type="non-terminal residue" evidence="2">
    <location>
        <position position="1"/>
    </location>
</feature>
<evidence type="ECO:0000256" key="1">
    <source>
        <dbReference type="SAM" id="MobiDB-lite"/>
    </source>
</evidence>
<reference evidence="2 3" key="1">
    <citation type="submission" date="2020-04" db="EMBL/GenBank/DDBJ databases">
        <title>Perkinsus chesapeaki whole genome sequence.</title>
        <authorList>
            <person name="Bogema D.R."/>
        </authorList>
    </citation>
    <scope>NUCLEOTIDE SEQUENCE [LARGE SCALE GENOMIC DNA]</scope>
    <source>
        <strain evidence="2">ATCC PRA-425</strain>
    </source>
</reference>
<keyword evidence="3" id="KW-1185">Reference proteome</keyword>